<feature type="domain" description="Resolvase/invertase-type recombinase catalytic" evidence="6">
    <location>
        <begin position="1"/>
        <end position="141"/>
    </location>
</feature>
<dbReference type="InterPro" id="IPR006118">
    <property type="entry name" value="Recombinase_CS"/>
</dbReference>
<dbReference type="Pfam" id="PF13408">
    <property type="entry name" value="Zn_ribbon_recom"/>
    <property type="match status" value="1"/>
</dbReference>
<dbReference type="InterPro" id="IPR038109">
    <property type="entry name" value="DNA_bind_recomb_sf"/>
</dbReference>
<dbReference type="Pfam" id="PF07508">
    <property type="entry name" value="Recombinase"/>
    <property type="match status" value="1"/>
</dbReference>
<dbReference type="Proteomes" id="UP000620559">
    <property type="component" value="Unassembled WGS sequence"/>
</dbReference>
<dbReference type="PROSITE" id="PS00397">
    <property type="entry name" value="RECOMBINASES_1"/>
    <property type="match status" value="1"/>
</dbReference>
<dbReference type="InterPro" id="IPR036162">
    <property type="entry name" value="Resolvase-like_N_sf"/>
</dbReference>
<keyword evidence="9" id="KW-1185">Reference proteome</keyword>
<evidence type="ECO:0000313" key="8">
    <source>
        <dbReference type="EMBL" id="MBE9212935.1"/>
    </source>
</evidence>
<dbReference type="GO" id="GO:0003677">
    <property type="term" value="F:DNA binding"/>
    <property type="evidence" value="ECO:0007669"/>
    <property type="project" value="UniProtKB-KW"/>
</dbReference>
<dbReference type="GO" id="GO:0000150">
    <property type="term" value="F:DNA strand exchange activity"/>
    <property type="evidence" value="ECO:0007669"/>
    <property type="project" value="InterPro"/>
</dbReference>
<dbReference type="PANTHER" id="PTHR30461:SF2">
    <property type="entry name" value="SERINE RECOMBINASE PINE-RELATED"/>
    <property type="match status" value="1"/>
</dbReference>
<dbReference type="RefSeq" id="WP_193919348.1">
    <property type="nucleotide sequence ID" value="NZ_JADEWL010000022.1"/>
</dbReference>
<evidence type="ECO:0000259" key="6">
    <source>
        <dbReference type="PROSITE" id="PS51736"/>
    </source>
</evidence>
<feature type="domain" description="Recombinase" evidence="7">
    <location>
        <begin position="148"/>
        <end position="266"/>
    </location>
</feature>
<dbReference type="InterPro" id="IPR050639">
    <property type="entry name" value="SSR_resolvase"/>
</dbReference>
<name>A0A8J7JU20_9CYAN</name>
<protein>
    <submittedName>
        <fullName evidence="8">Recombinase family protein</fullName>
    </submittedName>
</protein>
<dbReference type="EMBL" id="JADEWL010000022">
    <property type="protein sequence ID" value="MBE9212935.1"/>
    <property type="molecule type" value="Genomic_DNA"/>
</dbReference>
<dbReference type="Gene3D" id="3.40.50.1390">
    <property type="entry name" value="Resolvase, N-terminal catalytic domain"/>
    <property type="match status" value="1"/>
</dbReference>
<dbReference type="PROSITE" id="PS51737">
    <property type="entry name" value="RECOMBINASE_DNA_BIND"/>
    <property type="match status" value="1"/>
</dbReference>
<organism evidence="8 9">
    <name type="scientific">Plectonema cf. radiosum LEGE 06105</name>
    <dbReference type="NCBI Taxonomy" id="945769"/>
    <lineage>
        <taxon>Bacteria</taxon>
        <taxon>Bacillati</taxon>
        <taxon>Cyanobacteriota</taxon>
        <taxon>Cyanophyceae</taxon>
        <taxon>Oscillatoriophycideae</taxon>
        <taxon>Oscillatoriales</taxon>
        <taxon>Microcoleaceae</taxon>
        <taxon>Plectonema</taxon>
    </lineage>
</organism>
<dbReference type="GO" id="GO:0015074">
    <property type="term" value="P:DNA integration"/>
    <property type="evidence" value="ECO:0007669"/>
    <property type="project" value="UniProtKB-KW"/>
</dbReference>
<proteinExistence type="predicted"/>
<keyword evidence="3" id="KW-0233">DNA recombination</keyword>
<keyword evidence="2" id="KW-0238">DNA-binding</keyword>
<gene>
    <name evidence="8" type="ORF">IQ247_09580</name>
</gene>
<evidence type="ECO:0000256" key="2">
    <source>
        <dbReference type="ARBA" id="ARBA00023125"/>
    </source>
</evidence>
<keyword evidence="1" id="KW-0229">DNA integration</keyword>
<evidence type="ECO:0000256" key="3">
    <source>
        <dbReference type="ARBA" id="ARBA00023172"/>
    </source>
</evidence>
<dbReference type="Pfam" id="PF00239">
    <property type="entry name" value="Resolvase"/>
    <property type="match status" value="1"/>
</dbReference>
<feature type="active site" description="O-(5'-phospho-DNA)-serine intermediate" evidence="4 5">
    <location>
        <position position="9"/>
    </location>
</feature>
<dbReference type="AlphaFoldDB" id="A0A8J7JU20"/>
<evidence type="ECO:0000313" key="9">
    <source>
        <dbReference type="Proteomes" id="UP000620559"/>
    </source>
</evidence>
<dbReference type="InterPro" id="IPR011109">
    <property type="entry name" value="DNA_bind_recombinase_dom"/>
</dbReference>
<evidence type="ECO:0000256" key="1">
    <source>
        <dbReference type="ARBA" id="ARBA00022908"/>
    </source>
</evidence>
<reference evidence="8" key="1">
    <citation type="submission" date="2020-10" db="EMBL/GenBank/DDBJ databases">
        <authorList>
            <person name="Castelo-Branco R."/>
            <person name="Eusebio N."/>
            <person name="Adriana R."/>
            <person name="Vieira A."/>
            <person name="Brugerolle De Fraissinette N."/>
            <person name="Rezende De Castro R."/>
            <person name="Schneider M.P."/>
            <person name="Vasconcelos V."/>
            <person name="Leao P.N."/>
        </authorList>
    </citation>
    <scope>NUCLEOTIDE SEQUENCE</scope>
    <source>
        <strain evidence="8">LEGE 06105</strain>
    </source>
</reference>
<evidence type="ECO:0000259" key="7">
    <source>
        <dbReference type="PROSITE" id="PS51737"/>
    </source>
</evidence>
<comment type="caution">
    <text evidence="8">The sequence shown here is derived from an EMBL/GenBank/DDBJ whole genome shotgun (WGS) entry which is preliminary data.</text>
</comment>
<sequence length="458" mass="52517">MKVGYVRVSTFEQADSDALEQQTARVKKAGATHTFADIESGRSDRREQFNKMLELCAAGEVTEIIITRIDRLSRSVIRIHKTIASLEQLGVKLTILDAPIDDVSSPFGWFSASQMSSLAEFESRLLSSRIRHGFDYFREQKKASSRPPFGYARVKEKYAPDQSINEKSGTSNWCVALAIIDYFLSLNATTRGTINFSLTQYDVKWTQAGLRYWLLNPVLRGDTVYNVRNNQNNPENWIVHNNTHIPLISQETFELIKQRFEENRNKYAFGNNKIPTKQLPLQGQMICGCCGYKLFIKKNDKYLTYRVRCKKRDTLGANFCKNKIAIRLQQVIEAVDKSLISRAEEIANYTKIALPKTKIISPEILSLSNQLNSLKSLPKSDIIEAAIKQTYQEIARIEQQQEITHNIDKNRIELVKRSLCNADYWDDLPDNEKIAIYRKLVDSVKILNGDILEINLNF</sequence>
<dbReference type="PROSITE" id="PS51736">
    <property type="entry name" value="RECOMBINASES_3"/>
    <property type="match status" value="1"/>
</dbReference>
<dbReference type="CDD" id="cd03768">
    <property type="entry name" value="SR_ResInv"/>
    <property type="match status" value="1"/>
</dbReference>
<dbReference type="InterPro" id="IPR025827">
    <property type="entry name" value="Zn_ribbon_recom_dom"/>
</dbReference>
<evidence type="ECO:0000256" key="4">
    <source>
        <dbReference type="PIRSR" id="PIRSR606118-50"/>
    </source>
</evidence>
<dbReference type="NCBIfam" id="NF041201">
    <property type="entry name" value="recomb_XisF"/>
    <property type="match status" value="1"/>
</dbReference>
<dbReference type="PANTHER" id="PTHR30461">
    <property type="entry name" value="DNA-INVERTASE FROM LAMBDOID PROPHAGE"/>
    <property type="match status" value="1"/>
</dbReference>
<evidence type="ECO:0000256" key="5">
    <source>
        <dbReference type="PROSITE-ProRule" id="PRU10137"/>
    </source>
</evidence>
<dbReference type="Gene3D" id="3.90.1750.20">
    <property type="entry name" value="Putative Large Serine Recombinase, Chain B, Domain 2"/>
    <property type="match status" value="1"/>
</dbReference>
<dbReference type="InterPro" id="IPR006119">
    <property type="entry name" value="Resolv_N"/>
</dbReference>
<dbReference type="SMART" id="SM00857">
    <property type="entry name" value="Resolvase"/>
    <property type="match status" value="1"/>
</dbReference>
<accession>A0A8J7JU20</accession>
<dbReference type="SUPFAM" id="SSF53041">
    <property type="entry name" value="Resolvase-like"/>
    <property type="match status" value="1"/>
</dbReference>